<feature type="compositionally biased region" description="Basic and acidic residues" evidence="1">
    <location>
        <begin position="937"/>
        <end position="947"/>
    </location>
</feature>
<feature type="compositionally biased region" description="Low complexity" evidence="1">
    <location>
        <begin position="712"/>
        <end position="723"/>
    </location>
</feature>
<evidence type="ECO:0000256" key="1">
    <source>
        <dbReference type="SAM" id="MobiDB-lite"/>
    </source>
</evidence>
<feature type="region of interest" description="Disordered" evidence="1">
    <location>
        <begin position="711"/>
        <end position="730"/>
    </location>
</feature>
<proteinExistence type="predicted"/>
<dbReference type="AlphaFoldDB" id="A0A835XTC2"/>
<feature type="compositionally biased region" description="Low complexity" evidence="1">
    <location>
        <begin position="962"/>
        <end position="987"/>
    </location>
</feature>
<feature type="region of interest" description="Disordered" evidence="1">
    <location>
        <begin position="929"/>
        <end position="987"/>
    </location>
</feature>
<feature type="compositionally biased region" description="Low complexity" evidence="1">
    <location>
        <begin position="843"/>
        <end position="859"/>
    </location>
</feature>
<gene>
    <name evidence="2" type="ORF">HYH03_011690</name>
</gene>
<sequence>MPPRRRPLKSLKPRGAAGSIENDWKGLLEIGGRLLRLRGSGPKLSVAEADSLQQRLQRLFDWVVERECADDEESVAKALSGQRALALLRLQAWAARLHPDPRDMGEGSMIQSVATTAGILLPRMLKAAHAWRSREIAPASGAVTPTAGFSGALLRTQALRAAAVELSHWLQKLEAGARTHLRSGPQRPSRNTSLATAQLALDSIHSSSVMQTAMDIVDALCYVASTSSSDSSGCSHQGSAAGPSQQPAQQPAPLYQELISELEATAVMEHAAKLLLQQGRVAELLEAGAAGGGAAAGAAGAGGLDLGDPGMAVRCLSTCAPNFLHAYSKLPDALELVTYEFATDAESASASVAEAEATAAAASSGGGSGGGADEGTAAGRERGSRRGGDEDGDWGPVMAVARTLQRVLQGPAVQFAVLSYGIRTLCAADGGSSYGVAAAELSCVRPLSSAPEGDGGRRSVIDTHLLAALLTALSTSHTSRSPPITARAAAALALRLGRIALATARGFGSLAPPSEPSPDNPALVLPARRWSNALSTVMAMCAGLQEEISSLEAPEGAQPRLFRRPGWAAEAEASWRLWVDVLRWAVPRGMARADVECVVRQGLRMQGEALEELWQHEDASAFPAEAPPELAAALRAGWLPALEVVLVHTCTEDEPGPYSAVLMNLSAEQPEGFACQTRAMLSYGELSQCTNVVAALGAVLRRLQRDLDLEYGSSSGGSSSSGSPPDRHRPNPCLELFSAELCPGGDARQAALFLASALLVASPSAEEVARAPPPVRRCSLLMSLAALEWLPPLSRMARQAVLRGGPLGSGSSVLDHVIPALALWVTALAEEGAQPAVPAAVASAAAPGPAPGPGLAAAPDHIHASGSGTHGGDSEDPAASGGGAAATAAAASGSGSGLSEWQRFVVEEVGAVHVVGAALALVEHWVESGGAGAGSSRDGREGGRRSSDGSAAETGSVSAMDSKGAAAGSTASGLESGSSGKAACGEGDAAGEVGAEEVQLTVIPVAAACLALARLLPARRLLGAAHADRGPSLPWRPEALRVLRRALEAECAREYEEGPECADEHEEGPARAGSQEDGAPSSNLREDGAICGAALEQLAACLEAASSGAGGSGGAPEVEGLGVGAEVLEAAEQAVNRLMGGRLGLPAVQPLAEARALRPHSAAGAGAAGSNASASASLAGGGAAAAPRR</sequence>
<feature type="compositionally biased region" description="Acidic residues" evidence="1">
    <location>
        <begin position="1057"/>
        <end position="1066"/>
    </location>
</feature>
<feature type="region of interest" description="Disordered" evidence="1">
    <location>
        <begin position="360"/>
        <end position="395"/>
    </location>
</feature>
<comment type="caution">
    <text evidence="2">The sequence shown here is derived from an EMBL/GenBank/DDBJ whole genome shotgun (WGS) entry which is preliminary data.</text>
</comment>
<keyword evidence="3" id="KW-1185">Reference proteome</keyword>
<name>A0A835XTC2_9CHLO</name>
<protein>
    <submittedName>
        <fullName evidence="2">Uncharacterized protein</fullName>
    </submittedName>
</protein>
<organism evidence="2 3">
    <name type="scientific">Edaphochlamys debaryana</name>
    <dbReference type="NCBI Taxonomy" id="47281"/>
    <lineage>
        <taxon>Eukaryota</taxon>
        <taxon>Viridiplantae</taxon>
        <taxon>Chlorophyta</taxon>
        <taxon>core chlorophytes</taxon>
        <taxon>Chlorophyceae</taxon>
        <taxon>CS clade</taxon>
        <taxon>Chlamydomonadales</taxon>
        <taxon>Chlamydomonadales incertae sedis</taxon>
        <taxon>Edaphochlamys</taxon>
    </lineage>
</organism>
<evidence type="ECO:0000313" key="2">
    <source>
        <dbReference type="EMBL" id="KAG2489888.1"/>
    </source>
</evidence>
<feature type="region of interest" description="Disordered" evidence="1">
    <location>
        <begin position="1055"/>
        <end position="1085"/>
    </location>
</feature>
<feature type="region of interest" description="Disordered" evidence="1">
    <location>
        <begin position="232"/>
        <end position="252"/>
    </location>
</feature>
<reference evidence="2" key="1">
    <citation type="journal article" date="2020" name="bioRxiv">
        <title>Comparative genomics of Chlamydomonas.</title>
        <authorList>
            <person name="Craig R.J."/>
            <person name="Hasan A.R."/>
            <person name="Ness R.W."/>
            <person name="Keightley P.D."/>
        </authorList>
    </citation>
    <scope>NUCLEOTIDE SEQUENCE</scope>
    <source>
        <strain evidence="2">CCAP 11/70</strain>
    </source>
</reference>
<dbReference type="Proteomes" id="UP000612055">
    <property type="component" value="Unassembled WGS sequence"/>
</dbReference>
<feature type="region of interest" description="Disordered" evidence="1">
    <location>
        <begin position="843"/>
        <end position="891"/>
    </location>
</feature>
<feature type="compositionally biased region" description="Low complexity" evidence="1">
    <location>
        <begin position="1161"/>
        <end position="1189"/>
    </location>
</feature>
<feature type="region of interest" description="Disordered" evidence="1">
    <location>
        <begin position="1158"/>
        <end position="1189"/>
    </location>
</feature>
<dbReference type="EMBL" id="JAEHOE010000068">
    <property type="protein sequence ID" value="KAG2489888.1"/>
    <property type="molecule type" value="Genomic_DNA"/>
</dbReference>
<feature type="compositionally biased region" description="Gly residues" evidence="1">
    <location>
        <begin position="364"/>
        <end position="373"/>
    </location>
</feature>
<feature type="compositionally biased region" description="Basic and acidic residues" evidence="1">
    <location>
        <begin position="379"/>
        <end position="389"/>
    </location>
</feature>
<evidence type="ECO:0000313" key="3">
    <source>
        <dbReference type="Proteomes" id="UP000612055"/>
    </source>
</evidence>
<accession>A0A835XTC2</accession>